<dbReference type="STRING" id="983965.A0A2T4CJE1"/>
<dbReference type="PANTHER" id="PTHR11802">
    <property type="entry name" value="SERINE PROTEASE FAMILY S10 SERINE CARBOXYPEPTIDASE"/>
    <property type="match status" value="1"/>
</dbReference>
<dbReference type="OrthoDB" id="443318at2759"/>
<accession>A0A2T4CJE1</accession>
<dbReference type="Gene3D" id="1.10.287.410">
    <property type="match status" value="1"/>
</dbReference>
<dbReference type="Pfam" id="PF05388">
    <property type="entry name" value="Carbpep_Y_N"/>
    <property type="match status" value="1"/>
</dbReference>
<dbReference type="SUPFAM" id="SSF53474">
    <property type="entry name" value="alpha/beta-Hydrolases"/>
    <property type="match status" value="1"/>
</dbReference>
<proteinExistence type="inferred from homology"/>
<dbReference type="GO" id="GO:0000324">
    <property type="term" value="C:fungal-type vacuole"/>
    <property type="evidence" value="ECO:0007669"/>
    <property type="project" value="TreeGrafter"/>
</dbReference>
<evidence type="ECO:0000256" key="6">
    <source>
        <dbReference type="ARBA" id="ARBA00022801"/>
    </source>
</evidence>
<organism evidence="11 12">
    <name type="scientific">Trichoderma longibrachiatum ATCC 18648</name>
    <dbReference type="NCBI Taxonomy" id="983965"/>
    <lineage>
        <taxon>Eukaryota</taxon>
        <taxon>Fungi</taxon>
        <taxon>Dikarya</taxon>
        <taxon>Ascomycota</taxon>
        <taxon>Pezizomycotina</taxon>
        <taxon>Sordariomycetes</taxon>
        <taxon>Hypocreomycetidae</taxon>
        <taxon>Hypocreales</taxon>
        <taxon>Hypocreaceae</taxon>
        <taxon>Trichoderma</taxon>
    </lineage>
</organism>
<keyword evidence="9" id="KW-0732">Signal</keyword>
<dbReference type="EMBL" id="KZ679126">
    <property type="protein sequence ID" value="PTB81628.1"/>
    <property type="molecule type" value="Genomic_DNA"/>
</dbReference>
<dbReference type="Pfam" id="PF00450">
    <property type="entry name" value="Peptidase_S10"/>
    <property type="match status" value="1"/>
</dbReference>
<evidence type="ECO:0000256" key="2">
    <source>
        <dbReference type="ARBA" id="ARBA00012446"/>
    </source>
</evidence>
<evidence type="ECO:0000256" key="1">
    <source>
        <dbReference type="ARBA" id="ARBA00009431"/>
    </source>
</evidence>
<evidence type="ECO:0000313" key="12">
    <source>
        <dbReference type="Proteomes" id="UP000240760"/>
    </source>
</evidence>
<keyword evidence="5" id="KW-0645">Protease</keyword>
<keyword evidence="4" id="KW-0121">Carboxypeptidase</keyword>
<dbReference type="Proteomes" id="UP000240760">
    <property type="component" value="Unassembled WGS sequence"/>
</dbReference>
<dbReference type="GO" id="GO:0006508">
    <property type="term" value="P:proteolysis"/>
    <property type="evidence" value="ECO:0007669"/>
    <property type="project" value="UniProtKB-KW"/>
</dbReference>
<evidence type="ECO:0000313" key="11">
    <source>
        <dbReference type="EMBL" id="PTB81628.1"/>
    </source>
</evidence>
<evidence type="ECO:0000256" key="5">
    <source>
        <dbReference type="ARBA" id="ARBA00022670"/>
    </source>
</evidence>
<sequence length="316" mass="35167">MRLSTSALVLGAASSAMAFQDQKVLSDPSSKPAVKFGSDFESLASTLKESFGELTADAKAVWDEVSLLAPDAMAAFKEQVKGIKPKKHDRKPDGDWDHVVKGADVQKLWVEDESGEPRRLVGGKLAWLCVPAAIYCNNAFIGPYQQTGYNPYDIRSKCEDSGNLCYEGLGYISEYLNKPEVMEALGAEVSSYESCNFQINRDFLMRGDWMKPIYRLVPDLLKQIPVLIYAGDADFICNWLGNKAWVTQLEWEHGDDFRSADAKDLTVGDKTYGNVQSSHNLTWIQVYGAGHMTPTDEPEGSINFINRWIAGEWVAK</sequence>
<comment type="similarity">
    <text evidence="1">Belongs to the peptidase S10 family.</text>
</comment>
<evidence type="ECO:0000256" key="8">
    <source>
        <dbReference type="ARBA" id="ARBA00025622"/>
    </source>
</evidence>
<feature type="chain" id="PRO_5015691131" description="Carboxypeptidase Y homolog A" evidence="9">
    <location>
        <begin position="19"/>
        <end position="316"/>
    </location>
</feature>
<dbReference type="GO" id="GO:0004185">
    <property type="term" value="F:serine-type carboxypeptidase activity"/>
    <property type="evidence" value="ECO:0007669"/>
    <property type="project" value="UniProtKB-EC"/>
</dbReference>
<evidence type="ECO:0000256" key="4">
    <source>
        <dbReference type="ARBA" id="ARBA00022645"/>
    </source>
</evidence>
<name>A0A2T4CJE1_TRILO</name>
<dbReference type="InterPro" id="IPR029058">
    <property type="entry name" value="AB_hydrolase_fold"/>
</dbReference>
<dbReference type="InterPro" id="IPR001563">
    <property type="entry name" value="Peptidase_S10"/>
</dbReference>
<evidence type="ECO:0000256" key="9">
    <source>
        <dbReference type="SAM" id="SignalP"/>
    </source>
</evidence>
<protein>
    <recommendedName>
        <fullName evidence="3">Carboxypeptidase Y homolog A</fullName>
        <ecNumber evidence="2">3.4.16.5</ecNumber>
    </recommendedName>
</protein>
<keyword evidence="6" id="KW-0378">Hydrolase</keyword>
<dbReference type="AlphaFoldDB" id="A0A2T4CJE1"/>
<keyword evidence="7" id="KW-0325">Glycoprotein</keyword>
<gene>
    <name evidence="11" type="ORF">M440DRAFT_1322605</name>
</gene>
<dbReference type="PANTHER" id="PTHR11802:SF113">
    <property type="entry name" value="SERINE CARBOXYPEPTIDASE CTSA-4.1"/>
    <property type="match status" value="1"/>
</dbReference>
<evidence type="ECO:0000259" key="10">
    <source>
        <dbReference type="Pfam" id="PF05388"/>
    </source>
</evidence>
<dbReference type="InterPro" id="IPR008442">
    <property type="entry name" value="Propeptide_carboxypepY"/>
</dbReference>
<feature type="domain" description="Propeptide carboxypeptidase Y" evidence="10">
    <location>
        <begin position="1"/>
        <end position="106"/>
    </location>
</feature>
<evidence type="ECO:0000256" key="3">
    <source>
        <dbReference type="ARBA" id="ARBA00021334"/>
    </source>
</evidence>
<keyword evidence="12" id="KW-1185">Reference proteome</keyword>
<dbReference type="EC" id="3.4.16.5" evidence="2"/>
<evidence type="ECO:0000256" key="7">
    <source>
        <dbReference type="ARBA" id="ARBA00023180"/>
    </source>
</evidence>
<feature type="signal peptide" evidence="9">
    <location>
        <begin position="1"/>
        <end position="18"/>
    </location>
</feature>
<comment type="function">
    <text evidence="8">Vacuolar carboxypeptidase involved in degradation of small peptides. Digests preferentially peptides containing an aliphatic or hydrophobic residue in P1' position, as well as methionine, leucine or phenylalanine in P1 position of ester substrate.</text>
</comment>
<reference evidence="11 12" key="1">
    <citation type="submission" date="2016-07" db="EMBL/GenBank/DDBJ databases">
        <title>Multiple horizontal gene transfer events from other fungi enriched the ability of initially mycotrophic Trichoderma (Ascomycota) to feed on dead plant biomass.</title>
        <authorList>
            <consortium name="DOE Joint Genome Institute"/>
            <person name="Aerts A."/>
            <person name="Atanasova L."/>
            <person name="Chenthamara K."/>
            <person name="Zhang J."/>
            <person name="Grujic M."/>
            <person name="Henrissat B."/>
            <person name="Kuo A."/>
            <person name="Salamov A."/>
            <person name="Lipzen A."/>
            <person name="Labutti K."/>
            <person name="Barry K."/>
            <person name="Miao Y."/>
            <person name="Rahimi M.J."/>
            <person name="Shen Q."/>
            <person name="Grigoriev I.V."/>
            <person name="Kubicek C.P."/>
            <person name="Druzhinina I.S."/>
        </authorList>
    </citation>
    <scope>NUCLEOTIDE SEQUENCE [LARGE SCALE GENOMIC DNA]</scope>
    <source>
        <strain evidence="11 12">ATCC 18648</strain>
    </source>
</reference>
<dbReference type="Gene3D" id="3.40.50.1820">
    <property type="entry name" value="alpha/beta hydrolase"/>
    <property type="match status" value="1"/>
</dbReference>